<dbReference type="InterPro" id="IPR050413">
    <property type="entry name" value="TCR_beta_variable"/>
</dbReference>
<feature type="domain" description="Ig-like" evidence="3">
    <location>
        <begin position="10"/>
        <end position="134"/>
    </location>
</feature>
<dbReference type="PANTHER" id="PTHR23268:SF117">
    <property type="entry name" value="T CELL RECEPTOR BETA VARIABLE 29-1"/>
    <property type="match status" value="1"/>
</dbReference>
<dbReference type="Gene3D" id="2.60.40.10">
    <property type="entry name" value="Immunoglobulins"/>
    <property type="match status" value="1"/>
</dbReference>
<dbReference type="GO" id="GO:0005886">
    <property type="term" value="C:plasma membrane"/>
    <property type="evidence" value="ECO:0007669"/>
    <property type="project" value="TreeGrafter"/>
</dbReference>
<dbReference type="InterPro" id="IPR003599">
    <property type="entry name" value="Ig_sub"/>
</dbReference>
<dbReference type="SMART" id="SM00406">
    <property type="entry name" value="IGv"/>
    <property type="match status" value="1"/>
</dbReference>
<dbReference type="Proteomes" id="UP001153269">
    <property type="component" value="Unassembled WGS sequence"/>
</dbReference>
<keyword evidence="1" id="KW-0732">Signal</keyword>
<evidence type="ECO:0000313" key="5">
    <source>
        <dbReference type="Proteomes" id="UP001153269"/>
    </source>
</evidence>
<accession>A0A9N7VG51</accession>
<protein>
    <recommendedName>
        <fullName evidence="3">Ig-like domain-containing protein</fullName>
    </recommendedName>
</protein>
<dbReference type="GO" id="GO:0007166">
    <property type="term" value="P:cell surface receptor signaling pathway"/>
    <property type="evidence" value="ECO:0007669"/>
    <property type="project" value="TreeGrafter"/>
</dbReference>
<proteinExistence type="predicted"/>
<evidence type="ECO:0000313" key="4">
    <source>
        <dbReference type="EMBL" id="CAB1450318.1"/>
    </source>
</evidence>
<dbReference type="Pfam" id="PF07686">
    <property type="entry name" value="V-set"/>
    <property type="match status" value="1"/>
</dbReference>
<dbReference type="InterPro" id="IPR036179">
    <property type="entry name" value="Ig-like_dom_sf"/>
</dbReference>
<dbReference type="SMART" id="SM00409">
    <property type="entry name" value="IG"/>
    <property type="match status" value="1"/>
</dbReference>
<reference evidence="4" key="1">
    <citation type="submission" date="2020-03" db="EMBL/GenBank/DDBJ databases">
        <authorList>
            <person name="Weist P."/>
        </authorList>
    </citation>
    <scope>NUCLEOTIDE SEQUENCE</scope>
</reference>
<organism evidence="4 5">
    <name type="scientific">Pleuronectes platessa</name>
    <name type="common">European plaice</name>
    <dbReference type="NCBI Taxonomy" id="8262"/>
    <lineage>
        <taxon>Eukaryota</taxon>
        <taxon>Metazoa</taxon>
        <taxon>Chordata</taxon>
        <taxon>Craniata</taxon>
        <taxon>Vertebrata</taxon>
        <taxon>Euteleostomi</taxon>
        <taxon>Actinopterygii</taxon>
        <taxon>Neopterygii</taxon>
        <taxon>Teleostei</taxon>
        <taxon>Neoteleostei</taxon>
        <taxon>Acanthomorphata</taxon>
        <taxon>Carangaria</taxon>
        <taxon>Pleuronectiformes</taxon>
        <taxon>Pleuronectoidei</taxon>
        <taxon>Pleuronectidae</taxon>
        <taxon>Pleuronectes</taxon>
    </lineage>
</organism>
<sequence>MATRRVKMIPSFTTLTFFVLWASGVSHSVLITQWPQYILRSLSGSAEMHCYQNDTDYQYMYWYKQQRGTQPQLMVYLVGSSATYEEGFKSGFEAKILQKKKWSLKIPSTQRKDEAVYLCAASLHSAVTDTKSMTKTSRRLTHINDNRKDVNHTVEMLSGTFTANAFSLESM</sequence>
<dbReference type="InterPro" id="IPR013106">
    <property type="entry name" value="Ig_V-set"/>
</dbReference>
<dbReference type="PROSITE" id="PS50835">
    <property type="entry name" value="IG_LIKE"/>
    <property type="match status" value="1"/>
</dbReference>
<dbReference type="AlphaFoldDB" id="A0A9N7VG51"/>
<dbReference type="PANTHER" id="PTHR23268">
    <property type="entry name" value="T-CELL RECEPTOR BETA CHAIN"/>
    <property type="match status" value="1"/>
</dbReference>
<evidence type="ECO:0000259" key="3">
    <source>
        <dbReference type="PROSITE" id="PS50835"/>
    </source>
</evidence>
<dbReference type="SUPFAM" id="SSF48726">
    <property type="entry name" value="Immunoglobulin"/>
    <property type="match status" value="1"/>
</dbReference>
<dbReference type="EMBL" id="CADEAL010004048">
    <property type="protein sequence ID" value="CAB1450318.1"/>
    <property type="molecule type" value="Genomic_DNA"/>
</dbReference>
<gene>
    <name evidence="4" type="ORF">PLEPLA_LOCUS38007</name>
</gene>
<keyword evidence="2" id="KW-0391">Immunity</keyword>
<name>A0A9N7VG51_PLEPL</name>
<keyword evidence="5" id="KW-1185">Reference proteome</keyword>
<dbReference type="InterPro" id="IPR013783">
    <property type="entry name" value="Ig-like_fold"/>
</dbReference>
<dbReference type="InterPro" id="IPR007110">
    <property type="entry name" value="Ig-like_dom"/>
</dbReference>
<dbReference type="GO" id="GO:0002376">
    <property type="term" value="P:immune system process"/>
    <property type="evidence" value="ECO:0007669"/>
    <property type="project" value="UniProtKB-KW"/>
</dbReference>
<evidence type="ECO:0000256" key="1">
    <source>
        <dbReference type="ARBA" id="ARBA00022729"/>
    </source>
</evidence>
<evidence type="ECO:0000256" key="2">
    <source>
        <dbReference type="ARBA" id="ARBA00022859"/>
    </source>
</evidence>
<comment type="caution">
    <text evidence="4">The sequence shown here is derived from an EMBL/GenBank/DDBJ whole genome shotgun (WGS) entry which is preliminary data.</text>
</comment>